<evidence type="ECO:0000313" key="3">
    <source>
        <dbReference type="Proteomes" id="UP000254134"/>
    </source>
</evidence>
<proteinExistence type="predicted"/>
<keyword evidence="3" id="KW-1185">Reference proteome</keyword>
<dbReference type="InterPro" id="IPR026278">
    <property type="entry name" value="KhtT"/>
</dbReference>
<dbReference type="InterPro" id="IPR050721">
    <property type="entry name" value="Trk_Ktr_HKT_K-transport"/>
</dbReference>
<dbReference type="Gene3D" id="3.30.70.1450">
    <property type="entry name" value="Regulator of K+ conductance, C-terminal domain"/>
    <property type="match status" value="1"/>
</dbReference>
<dbReference type="InterPro" id="IPR058776">
    <property type="entry name" value="KhtT-like_N"/>
</dbReference>
<dbReference type="GO" id="GO:0006813">
    <property type="term" value="P:potassium ion transport"/>
    <property type="evidence" value="ECO:0007669"/>
    <property type="project" value="InterPro"/>
</dbReference>
<dbReference type="PIRSF" id="PIRSF005028">
    <property type="entry name" value="KhtT"/>
    <property type="match status" value="1"/>
</dbReference>
<dbReference type="Proteomes" id="UP000254134">
    <property type="component" value="Unassembled WGS sequence"/>
</dbReference>
<protein>
    <submittedName>
        <fullName evidence="2">Putative regulatory ligand-binding protein related to C-terminal domain of K+ channel</fullName>
    </submittedName>
</protein>
<dbReference type="PANTHER" id="PTHR43833:SF9">
    <property type="entry name" value="POTASSIUM CHANNEL PROTEIN YUGO-RELATED"/>
    <property type="match status" value="1"/>
</dbReference>
<dbReference type="InterPro" id="IPR006037">
    <property type="entry name" value="RCK_C"/>
</dbReference>
<dbReference type="PROSITE" id="PS51202">
    <property type="entry name" value="RCK_C"/>
    <property type="match status" value="1"/>
</dbReference>
<dbReference type="RefSeq" id="WP_114797231.1">
    <property type="nucleotide sequence ID" value="NZ_QQZY01000009.1"/>
</dbReference>
<dbReference type="Pfam" id="PF02080">
    <property type="entry name" value="TrkA_C"/>
    <property type="match status" value="1"/>
</dbReference>
<organism evidence="2 3">
    <name type="scientific">Gaiella occulta</name>
    <dbReference type="NCBI Taxonomy" id="1002870"/>
    <lineage>
        <taxon>Bacteria</taxon>
        <taxon>Bacillati</taxon>
        <taxon>Actinomycetota</taxon>
        <taxon>Thermoleophilia</taxon>
        <taxon>Gaiellales</taxon>
        <taxon>Gaiellaceae</taxon>
        <taxon>Gaiella</taxon>
    </lineage>
</organism>
<reference evidence="2 3" key="1">
    <citation type="submission" date="2018-07" db="EMBL/GenBank/DDBJ databases">
        <title>High-quality-draft genome sequence of Gaiella occulta.</title>
        <authorList>
            <person name="Severino R."/>
            <person name="Froufe H.J.C."/>
            <person name="Rainey F.A."/>
            <person name="Barroso C."/>
            <person name="Albuquerque L."/>
            <person name="Lobo-Da-Cunha A."/>
            <person name="Da Costa M.S."/>
            <person name="Egas C."/>
        </authorList>
    </citation>
    <scope>NUCLEOTIDE SEQUENCE [LARGE SCALE GENOMIC DNA]</scope>
    <source>
        <strain evidence="2 3">F2-233</strain>
    </source>
</reference>
<dbReference type="GO" id="GO:0008324">
    <property type="term" value="F:monoatomic cation transmembrane transporter activity"/>
    <property type="evidence" value="ECO:0007669"/>
    <property type="project" value="InterPro"/>
</dbReference>
<evidence type="ECO:0000313" key="2">
    <source>
        <dbReference type="EMBL" id="RDI73483.1"/>
    </source>
</evidence>
<dbReference type="EMBL" id="QQZY01000009">
    <property type="protein sequence ID" value="RDI73483.1"/>
    <property type="molecule type" value="Genomic_DNA"/>
</dbReference>
<evidence type="ECO:0000259" key="1">
    <source>
        <dbReference type="PROSITE" id="PS51202"/>
    </source>
</evidence>
<dbReference type="InterPro" id="IPR036721">
    <property type="entry name" value="RCK_C_sf"/>
</dbReference>
<sequence>MPFDLKQTRLPGVGVKYSFTTVGGSRVTVIQHNDGDREMYVHRRASDDDPAVVLDLRDDEARQLGALLGGAYERPRIVEELEMALGELSIEWVPVPPESPWIGRTLADCAFRARAGVTVIAILREPEPISGAQPDDVVEEGDTLVVVGKAGQVGDFRRLLVETPPPG</sequence>
<accession>A0A7M2YTR8</accession>
<feature type="domain" description="RCK C-terminal" evidence="1">
    <location>
        <begin position="78"/>
        <end position="162"/>
    </location>
</feature>
<keyword evidence="2" id="KW-0813">Transport</keyword>
<comment type="caution">
    <text evidence="2">The sequence shown here is derived from an EMBL/GenBank/DDBJ whole genome shotgun (WGS) entry which is preliminary data.</text>
</comment>
<name>A0A7M2YTR8_9ACTN</name>
<keyword evidence="2" id="KW-0406">Ion transport</keyword>
<dbReference type="PANTHER" id="PTHR43833">
    <property type="entry name" value="POTASSIUM CHANNEL PROTEIN 2-RELATED-RELATED"/>
    <property type="match status" value="1"/>
</dbReference>
<dbReference type="SUPFAM" id="SSF116726">
    <property type="entry name" value="TrkA C-terminal domain-like"/>
    <property type="match status" value="1"/>
</dbReference>
<reference evidence="3" key="2">
    <citation type="journal article" date="2019" name="MicrobiologyOpen">
        <title>High-quality draft genome sequence of Gaiella occulta isolated from a 150 meter deep mineral water borehole and comparison with the genome sequences of other deep-branching lineages of the phylum Actinobacteria.</title>
        <authorList>
            <person name="Severino R."/>
            <person name="Froufe H.J.C."/>
            <person name="Barroso C."/>
            <person name="Albuquerque L."/>
            <person name="Lobo-da-Cunha A."/>
            <person name="da Costa M.S."/>
            <person name="Egas C."/>
        </authorList>
    </citation>
    <scope>NUCLEOTIDE SEQUENCE [LARGE SCALE GENOMIC DNA]</scope>
    <source>
        <strain evidence="3">F2-233</strain>
    </source>
</reference>
<dbReference type="OrthoDB" id="5242677at2"/>
<dbReference type="AlphaFoldDB" id="A0A7M2YTR8"/>
<gene>
    <name evidence="2" type="ORF">Gocc_2839</name>
</gene>
<dbReference type="Pfam" id="PF25991">
    <property type="entry name" value="KhtT_N"/>
    <property type="match status" value="1"/>
</dbReference>
<keyword evidence="2" id="KW-0407">Ion channel</keyword>